<accession>A0A3M7Q198</accession>
<evidence type="ECO:0000256" key="1">
    <source>
        <dbReference type="SAM" id="MobiDB-lite"/>
    </source>
</evidence>
<organism evidence="2 3">
    <name type="scientific">Brachionus plicatilis</name>
    <name type="common">Marine rotifer</name>
    <name type="synonym">Brachionus muelleri</name>
    <dbReference type="NCBI Taxonomy" id="10195"/>
    <lineage>
        <taxon>Eukaryota</taxon>
        <taxon>Metazoa</taxon>
        <taxon>Spiralia</taxon>
        <taxon>Gnathifera</taxon>
        <taxon>Rotifera</taxon>
        <taxon>Eurotatoria</taxon>
        <taxon>Monogononta</taxon>
        <taxon>Pseudotrocha</taxon>
        <taxon>Ploima</taxon>
        <taxon>Brachionidae</taxon>
        <taxon>Brachionus</taxon>
    </lineage>
</organism>
<dbReference type="Proteomes" id="UP000276133">
    <property type="component" value="Unassembled WGS sequence"/>
</dbReference>
<name>A0A3M7Q198_BRAPC</name>
<evidence type="ECO:0008006" key="4">
    <source>
        <dbReference type="Google" id="ProtNLM"/>
    </source>
</evidence>
<proteinExistence type="predicted"/>
<feature type="compositionally biased region" description="Basic and acidic residues" evidence="1">
    <location>
        <begin position="35"/>
        <end position="46"/>
    </location>
</feature>
<feature type="compositionally biased region" description="Basic residues" evidence="1">
    <location>
        <begin position="17"/>
        <end position="34"/>
    </location>
</feature>
<feature type="region of interest" description="Disordered" evidence="1">
    <location>
        <begin position="1"/>
        <end position="46"/>
    </location>
</feature>
<comment type="caution">
    <text evidence="2">The sequence shown here is derived from an EMBL/GenBank/DDBJ whole genome shotgun (WGS) entry which is preliminary data.</text>
</comment>
<evidence type="ECO:0000313" key="2">
    <source>
        <dbReference type="EMBL" id="RNA04781.1"/>
    </source>
</evidence>
<keyword evidence="3" id="KW-1185">Reference proteome</keyword>
<reference evidence="2 3" key="1">
    <citation type="journal article" date="2018" name="Sci. Rep.">
        <title>Genomic signatures of local adaptation to the degree of environmental predictability in rotifers.</title>
        <authorList>
            <person name="Franch-Gras L."/>
            <person name="Hahn C."/>
            <person name="Garcia-Roger E.M."/>
            <person name="Carmona M.J."/>
            <person name="Serra M."/>
            <person name="Gomez A."/>
        </authorList>
    </citation>
    <scope>NUCLEOTIDE SEQUENCE [LARGE SCALE GENOMIC DNA]</scope>
    <source>
        <strain evidence="2">HYR1</strain>
    </source>
</reference>
<dbReference type="AlphaFoldDB" id="A0A3M7Q198"/>
<gene>
    <name evidence="2" type="ORF">BpHYR1_032357</name>
</gene>
<protein>
    <recommendedName>
        <fullName evidence="4">BZIP domain-containing protein</fullName>
    </recommendedName>
</protein>
<sequence length="159" mass="18723">MTSSSDLTDDSLSEKKLNKKRKLSNKQKQKKYRDRQKADLHKIYNEKNQVLEEKGENLEIEICQNSVHSLDENVRYETAQNSSFDYSSKKKFNCSDFDKTDSDSDNYNFEEDDFSESMKELIFPNSNLSKLEFFTLFESIQQKMLKSTLFKYASIVNTN</sequence>
<dbReference type="EMBL" id="REGN01007965">
    <property type="protein sequence ID" value="RNA04781.1"/>
    <property type="molecule type" value="Genomic_DNA"/>
</dbReference>
<evidence type="ECO:0000313" key="3">
    <source>
        <dbReference type="Proteomes" id="UP000276133"/>
    </source>
</evidence>